<dbReference type="InterPro" id="IPR050482">
    <property type="entry name" value="Sensor_HK_TwoCompSys"/>
</dbReference>
<evidence type="ECO:0000259" key="11">
    <source>
        <dbReference type="Pfam" id="PF07730"/>
    </source>
</evidence>
<dbReference type="Proteomes" id="UP000199515">
    <property type="component" value="Unassembled WGS sequence"/>
</dbReference>
<evidence type="ECO:0000313" key="12">
    <source>
        <dbReference type="EMBL" id="SDY31782.1"/>
    </source>
</evidence>
<dbReference type="Gene3D" id="3.30.565.10">
    <property type="entry name" value="Histidine kinase-like ATPase, C-terminal domain"/>
    <property type="match status" value="1"/>
</dbReference>
<dbReference type="CDD" id="cd16917">
    <property type="entry name" value="HATPase_UhpB-NarQ-NarX-like"/>
    <property type="match status" value="1"/>
</dbReference>
<dbReference type="Pfam" id="PF07730">
    <property type="entry name" value="HisKA_3"/>
    <property type="match status" value="1"/>
</dbReference>
<dbReference type="InterPro" id="IPR011712">
    <property type="entry name" value="Sig_transdc_His_kin_sub3_dim/P"/>
</dbReference>
<keyword evidence="6 12" id="KW-0418">Kinase</keyword>
<evidence type="ECO:0000256" key="4">
    <source>
        <dbReference type="ARBA" id="ARBA00022679"/>
    </source>
</evidence>
<dbReference type="GO" id="GO:0000155">
    <property type="term" value="F:phosphorelay sensor kinase activity"/>
    <property type="evidence" value="ECO:0007669"/>
    <property type="project" value="InterPro"/>
</dbReference>
<dbReference type="GO" id="GO:0005524">
    <property type="term" value="F:ATP binding"/>
    <property type="evidence" value="ECO:0007669"/>
    <property type="project" value="UniProtKB-KW"/>
</dbReference>
<evidence type="ECO:0000256" key="7">
    <source>
        <dbReference type="ARBA" id="ARBA00022840"/>
    </source>
</evidence>
<reference evidence="12 13" key="1">
    <citation type="submission" date="2016-10" db="EMBL/GenBank/DDBJ databases">
        <authorList>
            <person name="de Groot N.N."/>
        </authorList>
    </citation>
    <scope>NUCLEOTIDE SEQUENCE [LARGE SCALE GENOMIC DNA]</scope>
    <source>
        <strain evidence="12 13">CPCC 202699</strain>
    </source>
</reference>
<proteinExistence type="predicted"/>
<feature type="transmembrane region" description="Helical" evidence="9">
    <location>
        <begin position="20"/>
        <end position="40"/>
    </location>
</feature>
<dbReference type="EMBL" id="FNON01000005">
    <property type="protein sequence ID" value="SDY31782.1"/>
    <property type="molecule type" value="Genomic_DNA"/>
</dbReference>
<keyword evidence="3" id="KW-0597">Phosphoprotein</keyword>
<feature type="transmembrane region" description="Helical" evidence="9">
    <location>
        <begin position="140"/>
        <end position="158"/>
    </location>
</feature>
<dbReference type="OrthoDB" id="227596at2"/>
<evidence type="ECO:0000259" key="10">
    <source>
        <dbReference type="Pfam" id="PF02518"/>
    </source>
</evidence>
<dbReference type="PANTHER" id="PTHR24421:SF10">
    <property type="entry name" value="NITRATE_NITRITE SENSOR PROTEIN NARQ"/>
    <property type="match status" value="1"/>
</dbReference>
<evidence type="ECO:0000256" key="6">
    <source>
        <dbReference type="ARBA" id="ARBA00022777"/>
    </source>
</evidence>
<keyword evidence="8" id="KW-0902">Two-component regulatory system</keyword>
<keyword evidence="7" id="KW-0067">ATP-binding</keyword>
<organism evidence="12 13">
    <name type="scientific">Amycolatopsis xylanica</name>
    <dbReference type="NCBI Taxonomy" id="589385"/>
    <lineage>
        <taxon>Bacteria</taxon>
        <taxon>Bacillati</taxon>
        <taxon>Actinomycetota</taxon>
        <taxon>Actinomycetes</taxon>
        <taxon>Pseudonocardiales</taxon>
        <taxon>Pseudonocardiaceae</taxon>
        <taxon>Amycolatopsis</taxon>
    </lineage>
</organism>
<dbReference type="Gene3D" id="1.20.5.1930">
    <property type="match status" value="1"/>
</dbReference>
<name>A0A1H3IVT6_9PSEU</name>
<keyword evidence="9" id="KW-0472">Membrane</keyword>
<evidence type="ECO:0000256" key="2">
    <source>
        <dbReference type="ARBA" id="ARBA00012438"/>
    </source>
</evidence>
<dbReference type="STRING" id="589385.SAMN05421504_105138"/>
<dbReference type="GO" id="GO:0046983">
    <property type="term" value="F:protein dimerization activity"/>
    <property type="evidence" value="ECO:0007669"/>
    <property type="project" value="InterPro"/>
</dbReference>
<sequence length="391" mass="41436">MRVSLPRLSRLPVWQQDLVIAVGTWLFGLFFYLTGLYLIAGGPDPVPLWKRLIELTAIAGLEVIRRKVPLALILGTAVLAVDISLGLSLPIIVVYTDFLYAATLYGSKRVSRAMISVAAVSTVAVITAALVLASDWRAGVIAAVAALPFLITPVWWATNVRQHRDIAQAERANSHQLARIAELDLAAAVAEERARMARDLHDVIAGHLSAIAIQSEAALSMKDPTLAQTVLRSVRENSVHALEEMRTMVVLLKSADGSVDETTAPARLAQLSKLIDSARASGISVDVRSEVDSAALPAAVDLTAYRIAQEALTNAAKHAPGTRAVVEIRHAAGRLILEIGNELATRPKQPGGTGTGLVNMRERAAAVGGSLTAGPSDGGWLVRAELPVPGA</sequence>
<dbReference type="RefSeq" id="WP_091292230.1">
    <property type="nucleotide sequence ID" value="NZ_FNON01000005.1"/>
</dbReference>
<keyword evidence="4" id="KW-0808">Transferase</keyword>
<gene>
    <name evidence="12" type="ORF">SAMN05421504_105138</name>
</gene>
<dbReference type="InterPro" id="IPR036890">
    <property type="entry name" value="HATPase_C_sf"/>
</dbReference>
<keyword evidence="9" id="KW-0812">Transmembrane</keyword>
<dbReference type="GO" id="GO:0016020">
    <property type="term" value="C:membrane"/>
    <property type="evidence" value="ECO:0007669"/>
    <property type="project" value="InterPro"/>
</dbReference>
<evidence type="ECO:0000256" key="8">
    <source>
        <dbReference type="ARBA" id="ARBA00023012"/>
    </source>
</evidence>
<evidence type="ECO:0000313" key="13">
    <source>
        <dbReference type="Proteomes" id="UP000199515"/>
    </source>
</evidence>
<dbReference type="Pfam" id="PF02518">
    <property type="entry name" value="HATPase_c"/>
    <property type="match status" value="1"/>
</dbReference>
<feature type="transmembrane region" description="Helical" evidence="9">
    <location>
        <begin position="113"/>
        <end position="133"/>
    </location>
</feature>
<accession>A0A1H3IVT6</accession>
<evidence type="ECO:0000256" key="5">
    <source>
        <dbReference type="ARBA" id="ARBA00022741"/>
    </source>
</evidence>
<keyword evidence="13" id="KW-1185">Reference proteome</keyword>
<comment type="catalytic activity">
    <reaction evidence="1">
        <text>ATP + protein L-histidine = ADP + protein N-phospho-L-histidine.</text>
        <dbReference type="EC" id="2.7.13.3"/>
    </reaction>
</comment>
<feature type="domain" description="Histidine kinase/HSP90-like ATPase" evidence="10">
    <location>
        <begin position="303"/>
        <end position="388"/>
    </location>
</feature>
<dbReference type="InterPro" id="IPR003594">
    <property type="entry name" value="HATPase_dom"/>
</dbReference>
<evidence type="ECO:0000256" key="1">
    <source>
        <dbReference type="ARBA" id="ARBA00000085"/>
    </source>
</evidence>
<evidence type="ECO:0000256" key="3">
    <source>
        <dbReference type="ARBA" id="ARBA00022553"/>
    </source>
</evidence>
<dbReference type="EC" id="2.7.13.3" evidence="2"/>
<protein>
    <recommendedName>
        <fullName evidence="2">histidine kinase</fullName>
        <ecNumber evidence="2">2.7.13.3</ecNumber>
    </recommendedName>
</protein>
<keyword evidence="9" id="KW-1133">Transmembrane helix</keyword>
<feature type="transmembrane region" description="Helical" evidence="9">
    <location>
        <begin position="70"/>
        <end position="93"/>
    </location>
</feature>
<keyword evidence="5" id="KW-0547">Nucleotide-binding</keyword>
<dbReference type="AlphaFoldDB" id="A0A1H3IVT6"/>
<evidence type="ECO:0000256" key="9">
    <source>
        <dbReference type="SAM" id="Phobius"/>
    </source>
</evidence>
<feature type="domain" description="Signal transduction histidine kinase subgroup 3 dimerisation and phosphoacceptor" evidence="11">
    <location>
        <begin position="192"/>
        <end position="255"/>
    </location>
</feature>
<dbReference type="PANTHER" id="PTHR24421">
    <property type="entry name" value="NITRATE/NITRITE SENSOR PROTEIN NARX-RELATED"/>
    <property type="match status" value="1"/>
</dbReference>
<dbReference type="SUPFAM" id="SSF55874">
    <property type="entry name" value="ATPase domain of HSP90 chaperone/DNA topoisomerase II/histidine kinase"/>
    <property type="match status" value="1"/>
</dbReference>